<protein>
    <recommendedName>
        <fullName evidence="9">Ancillary SecYEG translocon subunit/Cell division coordinator CpoB TPR domain-containing protein</fullName>
    </recommendedName>
</protein>
<evidence type="ECO:0000313" key="11">
    <source>
        <dbReference type="Proteomes" id="UP000515317"/>
    </source>
</evidence>
<keyword evidence="11" id="KW-1185">Reference proteome</keyword>
<dbReference type="KEGG" id="tso:IZ6_15600"/>
<feature type="transmembrane region" description="Helical" evidence="8">
    <location>
        <begin position="24"/>
        <end position="45"/>
    </location>
</feature>
<evidence type="ECO:0000256" key="4">
    <source>
        <dbReference type="ARBA" id="ARBA00022692"/>
    </source>
</evidence>
<dbReference type="RefSeq" id="WP_222877425.1">
    <property type="nucleotide sequence ID" value="NZ_AP023361.1"/>
</dbReference>
<accession>A0A6S6QT98</accession>
<evidence type="ECO:0000256" key="5">
    <source>
        <dbReference type="ARBA" id="ARBA00022989"/>
    </source>
</evidence>
<keyword evidence="7" id="KW-0143">Chaperone</keyword>
<dbReference type="Proteomes" id="UP000515317">
    <property type="component" value="Chromosome"/>
</dbReference>
<evidence type="ECO:0000313" key="10">
    <source>
        <dbReference type="EMBL" id="BCJ90825.1"/>
    </source>
</evidence>
<keyword evidence="3" id="KW-1003">Cell membrane</keyword>
<keyword evidence="6 8" id="KW-0472">Membrane</keyword>
<dbReference type="InterPro" id="IPR026039">
    <property type="entry name" value="YfgM"/>
</dbReference>
<evidence type="ECO:0000256" key="7">
    <source>
        <dbReference type="ARBA" id="ARBA00023186"/>
    </source>
</evidence>
<gene>
    <name evidence="10" type="ORF">IZ6_15600</name>
</gene>
<keyword evidence="5 8" id="KW-1133">Transmembrane helix</keyword>
<proteinExistence type="predicted"/>
<feature type="domain" description="Ancillary SecYEG translocon subunit/Cell division coordinator CpoB TPR" evidence="9">
    <location>
        <begin position="20"/>
        <end position="152"/>
    </location>
</feature>
<dbReference type="EMBL" id="AP023361">
    <property type="protein sequence ID" value="BCJ90825.1"/>
    <property type="molecule type" value="Genomic_DNA"/>
</dbReference>
<dbReference type="GO" id="GO:0005886">
    <property type="term" value="C:plasma membrane"/>
    <property type="evidence" value="ECO:0007669"/>
    <property type="project" value="UniProtKB-SubCell"/>
</dbReference>
<name>A0A6S6QT98_9HYPH</name>
<evidence type="ECO:0000256" key="2">
    <source>
        <dbReference type="ARBA" id="ARBA00004236"/>
    </source>
</evidence>
<evidence type="ECO:0000259" key="9">
    <source>
        <dbReference type="Pfam" id="PF09976"/>
    </source>
</evidence>
<comment type="subcellular location">
    <subcellularLocation>
        <location evidence="2">Cell membrane</location>
    </subcellularLocation>
    <subcellularLocation>
        <location evidence="1">Membrane</location>
        <topology evidence="1">Single-pass membrane protein</topology>
    </subcellularLocation>
</comment>
<dbReference type="AlphaFoldDB" id="A0A6S6QT98"/>
<reference evidence="10 11" key="1">
    <citation type="submission" date="2020-08" db="EMBL/GenBank/DDBJ databases">
        <title>Genome sequence of Rhizobiales bacterium strain IZ6.</title>
        <authorList>
            <person name="Nakai R."/>
            <person name="Naganuma T."/>
        </authorList>
    </citation>
    <scope>NUCLEOTIDE SEQUENCE [LARGE SCALE GENOMIC DNA]</scope>
    <source>
        <strain evidence="10 11">IZ6</strain>
    </source>
</reference>
<dbReference type="PANTHER" id="PTHR38035:SF1">
    <property type="entry name" value="ANCILLARY SECYEG TRANSLOCON SUBUNIT"/>
    <property type="match status" value="1"/>
</dbReference>
<evidence type="ECO:0000256" key="3">
    <source>
        <dbReference type="ARBA" id="ARBA00022475"/>
    </source>
</evidence>
<organism evidence="10 11">
    <name type="scientific">Terrihabitans soli</name>
    <dbReference type="NCBI Taxonomy" id="708113"/>
    <lineage>
        <taxon>Bacteria</taxon>
        <taxon>Pseudomonadati</taxon>
        <taxon>Pseudomonadota</taxon>
        <taxon>Alphaproteobacteria</taxon>
        <taxon>Hyphomicrobiales</taxon>
        <taxon>Terrihabitans</taxon>
    </lineage>
</organism>
<dbReference type="GO" id="GO:0044877">
    <property type="term" value="F:protein-containing complex binding"/>
    <property type="evidence" value="ECO:0007669"/>
    <property type="project" value="InterPro"/>
</dbReference>
<evidence type="ECO:0000256" key="1">
    <source>
        <dbReference type="ARBA" id="ARBA00004167"/>
    </source>
</evidence>
<sequence length="224" mass="23909">MSDIFNEIEEDLRRERMNRLWKRYGPVLVGAAVLIVVGVSGWRAYDWYSAKQAQEAGARYDAAIALSTSGNAKEAEVALEALAKDAPAGYAILSRFRAATELSTTDKAAAAARFEAIAQDISVPALLRDLARIRAALALVDTGSQADVASRVEPLAANGNAWRHSAREILALAAWKAGNLDDTRRWAEELIVDPETPPGARARGQLLLDLAGQPAGVPSAPPAP</sequence>
<dbReference type="Pfam" id="PF09976">
    <property type="entry name" value="TPR_21"/>
    <property type="match status" value="1"/>
</dbReference>
<evidence type="ECO:0000256" key="8">
    <source>
        <dbReference type="SAM" id="Phobius"/>
    </source>
</evidence>
<keyword evidence="4 8" id="KW-0812">Transmembrane</keyword>
<dbReference type="InterPro" id="IPR018704">
    <property type="entry name" value="SecYEG/CpoB_TPR"/>
</dbReference>
<dbReference type="PANTHER" id="PTHR38035">
    <property type="entry name" value="UPF0070 PROTEIN YFGM"/>
    <property type="match status" value="1"/>
</dbReference>
<evidence type="ECO:0000256" key="6">
    <source>
        <dbReference type="ARBA" id="ARBA00023136"/>
    </source>
</evidence>